<feature type="transmembrane region" description="Helical" evidence="7">
    <location>
        <begin position="256"/>
        <end position="276"/>
    </location>
</feature>
<gene>
    <name evidence="9" type="ORF">CAL20_21840</name>
</gene>
<dbReference type="CDD" id="cd06261">
    <property type="entry name" value="TM_PBP2"/>
    <property type="match status" value="1"/>
</dbReference>
<organism evidence="9 10">
    <name type="scientific">Bordetella genomosp. 4</name>
    <dbReference type="NCBI Taxonomy" id="463044"/>
    <lineage>
        <taxon>Bacteria</taxon>
        <taxon>Pseudomonadati</taxon>
        <taxon>Pseudomonadota</taxon>
        <taxon>Betaproteobacteria</taxon>
        <taxon>Burkholderiales</taxon>
        <taxon>Alcaligenaceae</taxon>
        <taxon>Bordetella</taxon>
    </lineage>
</organism>
<dbReference type="PANTHER" id="PTHR30151:SF20">
    <property type="entry name" value="ABC TRANSPORTER PERMEASE PROTEIN HI_0355-RELATED"/>
    <property type="match status" value="1"/>
</dbReference>
<feature type="transmembrane region" description="Helical" evidence="7">
    <location>
        <begin position="159"/>
        <end position="178"/>
    </location>
</feature>
<comment type="similarity">
    <text evidence="7">Belongs to the binding-protein-dependent transport system permease family.</text>
</comment>
<evidence type="ECO:0000313" key="9">
    <source>
        <dbReference type="EMBL" id="OZI50502.1"/>
    </source>
</evidence>
<keyword evidence="4 7" id="KW-0812">Transmembrane</keyword>
<protein>
    <submittedName>
        <fullName evidence="9">ABC transporter permease</fullName>
    </submittedName>
</protein>
<evidence type="ECO:0000256" key="1">
    <source>
        <dbReference type="ARBA" id="ARBA00004651"/>
    </source>
</evidence>
<feature type="domain" description="ABC transmembrane type-1" evidence="8">
    <location>
        <begin position="93"/>
        <end position="277"/>
    </location>
</feature>
<evidence type="ECO:0000256" key="3">
    <source>
        <dbReference type="ARBA" id="ARBA00022475"/>
    </source>
</evidence>
<keyword evidence="2 7" id="KW-0813">Transport</keyword>
<feature type="transmembrane region" description="Helical" evidence="7">
    <location>
        <begin position="100"/>
        <end position="121"/>
    </location>
</feature>
<dbReference type="PROSITE" id="PS50928">
    <property type="entry name" value="ABC_TM1"/>
    <property type="match status" value="1"/>
</dbReference>
<evidence type="ECO:0000256" key="5">
    <source>
        <dbReference type="ARBA" id="ARBA00022989"/>
    </source>
</evidence>
<dbReference type="InterPro" id="IPR000515">
    <property type="entry name" value="MetI-like"/>
</dbReference>
<keyword evidence="10" id="KW-1185">Reference proteome</keyword>
<accession>A0A261TMT0</accession>
<proteinExistence type="inferred from homology"/>
<evidence type="ECO:0000256" key="7">
    <source>
        <dbReference type="RuleBase" id="RU363032"/>
    </source>
</evidence>
<evidence type="ECO:0000259" key="8">
    <source>
        <dbReference type="PROSITE" id="PS50928"/>
    </source>
</evidence>
<evidence type="ECO:0000256" key="6">
    <source>
        <dbReference type="ARBA" id="ARBA00023136"/>
    </source>
</evidence>
<feature type="transmembrane region" description="Helical" evidence="7">
    <location>
        <begin position="224"/>
        <end position="244"/>
    </location>
</feature>
<dbReference type="SUPFAM" id="SSF161098">
    <property type="entry name" value="MetI-like"/>
    <property type="match status" value="1"/>
</dbReference>
<dbReference type="PANTHER" id="PTHR30151">
    <property type="entry name" value="ALKANE SULFONATE ABC TRANSPORTER-RELATED, MEMBRANE SUBUNIT"/>
    <property type="match status" value="1"/>
</dbReference>
<evidence type="ECO:0000256" key="2">
    <source>
        <dbReference type="ARBA" id="ARBA00022448"/>
    </source>
</evidence>
<dbReference type="InterPro" id="IPR035906">
    <property type="entry name" value="MetI-like_sf"/>
</dbReference>
<sequence length="284" mass="30396">MGGDFDVRTVGDVVLWSGRVGRASRGFLEKRAVNLNRLRPSRATSRALMGLAGVAILWEASARVFNLPAYVLPSVSSILAAIVDQRTALGNAAAMTLMEAIGGFFLGSAGGMLLAVILTMLPATRRVLLPTATALNSVPVVAYAPLILLWFGIGPESKVIMVALAVGFTVFLHALAGLDRVDQRAVDLMRSFGADRAAILWRLRVPAAIPLTAAGMRVSTVRSMIVAIVTEMLGATGGLGWTIYQAVLQIDFVQVWSAIFVASAASLIFFGTINFLEKRYVFWK</sequence>
<keyword evidence="6 7" id="KW-0472">Membrane</keyword>
<comment type="subcellular location">
    <subcellularLocation>
        <location evidence="1 7">Cell membrane</location>
        <topology evidence="1 7">Multi-pass membrane protein</topology>
    </subcellularLocation>
</comment>
<keyword evidence="5 7" id="KW-1133">Transmembrane helix</keyword>
<evidence type="ECO:0000313" key="10">
    <source>
        <dbReference type="Proteomes" id="UP000216885"/>
    </source>
</evidence>
<dbReference type="GO" id="GO:0055085">
    <property type="term" value="P:transmembrane transport"/>
    <property type="evidence" value="ECO:0007669"/>
    <property type="project" value="InterPro"/>
</dbReference>
<dbReference type="Proteomes" id="UP000216885">
    <property type="component" value="Unassembled WGS sequence"/>
</dbReference>
<dbReference type="EMBL" id="NEVQ01000022">
    <property type="protein sequence ID" value="OZI50502.1"/>
    <property type="molecule type" value="Genomic_DNA"/>
</dbReference>
<comment type="caution">
    <text evidence="9">The sequence shown here is derived from an EMBL/GenBank/DDBJ whole genome shotgun (WGS) entry which is preliminary data.</text>
</comment>
<dbReference type="GO" id="GO:0005886">
    <property type="term" value="C:plasma membrane"/>
    <property type="evidence" value="ECO:0007669"/>
    <property type="project" value="UniProtKB-SubCell"/>
</dbReference>
<feature type="transmembrane region" description="Helical" evidence="7">
    <location>
        <begin position="133"/>
        <end position="153"/>
    </location>
</feature>
<reference evidence="9 10" key="1">
    <citation type="submission" date="2017-05" db="EMBL/GenBank/DDBJ databases">
        <title>Complete and WGS of Bordetella genogroups.</title>
        <authorList>
            <person name="Spilker T."/>
            <person name="LiPuma J."/>
        </authorList>
    </citation>
    <scope>NUCLEOTIDE SEQUENCE [LARGE SCALE GENOMIC DNA]</scope>
    <source>
        <strain evidence="9 10">AU9919</strain>
    </source>
</reference>
<dbReference type="Pfam" id="PF00528">
    <property type="entry name" value="BPD_transp_1"/>
    <property type="match status" value="1"/>
</dbReference>
<keyword evidence="3" id="KW-1003">Cell membrane</keyword>
<dbReference type="AlphaFoldDB" id="A0A261TMT0"/>
<evidence type="ECO:0000256" key="4">
    <source>
        <dbReference type="ARBA" id="ARBA00022692"/>
    </source>
</evidence>
<name>A0A261TMT0_9BORD</name>
<dbReference type="Gene3D" id="1.10.3720.10">
    <property type="entry name" value="MetI-like"/>
    <property type="match status" value="1"/>
</dbReference>